<dbReference type="RefSeq" id="WP_201677255.1">
    <property type="nucleotide sequence ID" value="NZ_JAEQNE010000008.1"/>
</dbReference>
<dbReference type="Proteomes" id="UP000599109">
    <property type="component" value="Unassembled WGS sequence"/>
</dbReference>
<comment type="caution">
    <text evidence="1">The sequence shown here is derived from an EMBL/GenBank/DDBJ whole genome shotgun (WGS) entry which is preliminary data.</text>
</comment>
<dbReference type="EMBL" id="JAEQNE010000008">
    <property type="protein sequence ID" value="MBL0394598.1"/>
    <property type="molecule type" value="Genomic_DNA"/>
</dbReference>
<accession>A0A936Z3X6</accession>
<reference evidence="1 2" key="1">
    <citation type="journal article" date="2017" name="Int. J. Syst. Evol. Microbiol.">
        <title>Ramlibacter monticola sp. nov., isolated from forest soil.</title>
        <authorList>
            <person name="Chaudhary D.K."/>
            <person name="Kim J."/>
        </authorList>
    </citation>
    <scope>NUCLEOTIDE SEQUENCE [LARGE SCALE GENOMIC DNA]</scope>
    <source>
        <strain evidence="1 2">KACC 19175</strain>
    </source>
</reference>
<organism evidence="1 2">
    <name type="scientific">Ramlibacter monticola</name>
    <dbReference type="NCBI Taxonomy" id="1926872"/>
    <lineage>
        <taxon>Bacteria</taxon>
        <taxon>Pseudomonadati</taxon>
        <taxon>Pseudomonadota</taxon>
        <taxon>Betaproteobacteria</taxon>
        <taxon>Burkholderiales</taxon>
        <taxon>Comamonadaceae</taxon>
        <taxon>Ramlibacter</taxon>
    </lineage>
</organism>
<dbReference type="SUPFAM" id="SSF55166">
    <property type="entry name" value="Hedgehog/DD-peptidase"/>
    <property type="match status" value="1"/>
</dbReference>
<gene>
    <name evidence="1" type="ORF">JJ685_25895</name>
</gene>
<evidence type="ECO:0008006" key="3">
    <source>
        <dbReference type="Google" id="ProtNLM"/>
    </source>
</evidence>
<sequence length="203" mass="22613">MTTLPLPLVLADGLPPEWQQVLRPGEKLQDRSGAPRVLPSSFLRVDSWNHALATDLTPHFKVWELIGVDVRETLLARSFPRYVPCALLLLSAALELFRLEVGTYVHVAANGGYRSPAHALSRHASRHCWGTAANIYRVGDTYLDSREEIGKYADIARRVVPGVWIRPYGQEDGQADDHLHIDIGYTLFEPVDGQDRAEPPEAG</sequence>
<proteinExistence type="predicted"/>
<evidence type="ECO:0000313" key="2">
    <source>
        <dbReference type="Proteomes" id="UP000599109"/>
    </source>
</evidence>
<evidence type="ECO:0000313" key="1">
    <source>
        <dbReference type="EMBL" id="MBL0394598.1"/>
    </source>
</evidence>
<keyword evidence="2" id="KW-1185">Reference proteome</keyword>
<protein>
    <recommendedName>
        <fullName evidence="3">Peptidase M15A C-terminal domain-containing protein</fullName>
    </recommendedName>
</protein>
<dbReference type="AlphaFoldDB" id="A0A936Z3X6"/>
<name>A0A936Z3X6_9BURK</name>
<dbReference type="InterPro" id="IPR009045">
    <property type="entry name" value="Zn_M74/Hedgehog-like"/>
</dbReference>